<keyword evidence="3 6" id="KW-1133">Transmembrane helix</keyword>
<name>A0A8H6L087_9LECA</name>
<dbReference type="AlphaFoldDB" id="A0A8H6L087"/>
<comment type="similarity">
    <text evidence="5">Belongs to the SAT4 family.</text>
</comment>
<keyword evidence="9" id="KW-1185">Reference proteome</keyword>
<feature type="transmembrane region" description="Helical" evidence="6">
    <location>
        <begin position="209"/>
        <end position="229"/>
    </location>
</feature>
<evidence type="ECO:0000256" key="6">
    <source>
        <dbReference type="SAM" id="Phobius"/>
    </source>
</evidence>
<dbReference type="PANTHER" id="PTHR33048">
    <property type="entry name" value="PTH11-LIKE INTEGRAL MEMBRANE PROTEIN (AFU_ORTHOLOGUE AFUA_5G11245)"/>
    <property type="match status" value="1"/>
</dbReference>
<feature type="transmembrane region" description="Helical" evidence="6">
    <location>
        <begin position="22"/>
        <end position="42"/>
    </location>
</feature>
<feature type="transmembrane region" description="Helical" evidence="6">
    <location>
        <begin position="174"/>
        <end position="197"/>
    </location>
</feature>
<dbReference type="OrthoDB" id="5417844at2759"/>
<keyword evidence="2 6" id="KW-0812">Transmembrane</keyword>
<feature type="transmembrane region" description="Helical" evidence="6">
    <location>
        <begin position="103"/>
        <end position="121"/>
    </location>
</feature>
<protein>
    <recommendedName>
        <fullName evidence="7">Rhodopsin domain-containing protein</fullName>
    </recommendedName>
</protein>
<dbReference type="GeneID" id="59292712"/>
<evidence type="ECO:0000256" key="2">
    <source>
        <dbReference type="ARBA" id="ARBA00022692"/>
    </source>
</evidence>
<keyword evidence="4 6" id="KW-0472">Membrane</keyword>
<evidence type="ECO:0000256" key="1">
    <source>
        <dbReference type="ARBA" id="ARBA00004141"/>
    </source>
</evidence>
<accession>A0A8H6L087</accession>
<feature type="transmembrane region" description="Helical" evidence="6">
    <location>
        <begin position="54"/>
        <end position="75"/>
    </location>
</feature>
<feature type="domain" description="Rhodopsin" evidence="7">
    <location>
        <begin position="38"/>
        <end position="274"/>
    </location>
</feature>
<evidence type="ECO:0000313" key="9">
    <source>
        <dbReference type="Proteomes" id="UP000578531"/>
    </source>
</evidence>
<evidence type="ECO:0000259" key="7">
    <source>
        <dbReference type="Pfam" id="PF20684"/>
    </source>
</evidence>
<evidence type="ECO:0000313" key="8">
    <source>
        <dbReference type="EMBL" id="KAF6230714.1"/>
    </source>
</evidence>
<organism evidence="8 9">
    <name type="scientific">Letharia columbiana</name>
    <dbReference type="NCBI Taxonomy" id="112416"/>
    <lineage>
        <taxon>Eukaryota</taxon>
        <taxon>Fungi</taxon>
        <taxon>Dikarya</taxon>
        <taxon>Ascomycota</taxon>
        <taxon>Pezizomycotina</taxon>
        <taxon>Lecanoromycetes</taxon>
        <taxon>OSLEUM clade</taxon>
        <taxon>Lecanoromycetidae</taxon>
        <taxon>Lecanorales</taxon>
        <taxon>Lecanorineae</taxon>
        <taxon>Parmeliaceae</taxon>
        <taxon>Letharia</taxon>
    </lineage>
</organism>
<proteinExistence type="inferred from homology"/>
<evidence type="ECO:0000256" key="5">
    <source>
        <dbReference type="ARBA" id="ARBA00038359"/>
    </source>
</evidence>
<evidence type="ECO:0000256" key="3">
    <source>
        <dbReference type="ARBA" id="ARBA00022989"/>
    </source>
</evidence>
<dbReference type="Proteomes" id="UP000578531">
    <property type="component" value="Unassembled WGS sequence"/>
</dbReference>
<comment type="subcellular location">
    <subcellularLocation>
        <location evidence="1">Membrane</location>
        <topology evidence="1">Multi-pass membrane protein</topology>
    </subcellularLocation>
</comment>
<sequence>MSSISPVPTVVGKYASEAPQCYAAAITTYVMAAVAVALRLWARRLMKAEIWVDDWTAVVALLLATGFFTVVIVWLHQGFGHHFEILPKDYLTTFGKNFFTGEILYFLTIGVVKCSILAFYWRLFRASIRVPCCILGAVTICWEIAVLLITVLQCTPISGFWNKGIHAKCLNTKYFFLGNSVPNIVTDLALLLLPVPYIWRLHATTSQKIVLAGTFMLGGFVTVISIVRLTIIVKLDTISLDVDYNSASLVSWSLAESNMAIVAACLPSLRPILSLIISGEPDPPVRGSRGKAYGRSWTRGQPSAIFQPLGQPTSPSDSQRNFMSLSDAAYGFSGIQQLHGIAGTDSRGRKINDQEDIEMQTASRRARDGIEVRTDVTVQSTKSNEG</sequence>
<reference evidence="8 9" key="1">
    <citation type="journal article" date="2020" name="Genomics">
        <title>Complete, high-quality genomes from long-read metagenomic sequencing of two wolf lichen thalli reveals enigmatic genome architecture.</title>
        <authorList>
            <person name="McKenzie S.K."/>
            <person name="Walston R.F."/>
            <person name="Allen J.L."/>
        </authorList>
    </citation>
    <scope>NUCLEOTIDE SEQUENCE [LARGE SCALE GENOMIC DNA]</scope>
    <source>
        <strain evidence="8">WasteWater2</strain>
    </source>
</reference>
<dbReference type="InterPro" id="IPR049326">
    <property type="entry name" value="Rhodopsin_dom_fungi"/>
</dbReference>
<dbReference type="EMBL" id="JACCJC010000065">
    <property type="protein sequence ID" value="KAF6230714.1"/>
    <property type="molecule type" value="Genomic_DNA"/>
</dbReference>
<evidence type="ECO:0000256" key="4">
    <source>
        <dbReference type="ARBA" id="ARBA00023136"/>
    </source>
</evidence>
<comment type="caution">
    <text evidence="8">The sequence shown here is derived from an EMBL/GenBank/DDBJ whole genome shotgun (WGS) entry which is preliminary data.</text>
</comment>
<dbReference type="RefSeq" id="XP_037160182.1">
    <property type="nucleotide sequence ID" value="XM_037312950.1"/>
</dbReference>
<feature type="transmembrane region" description="Helical" evidence="6">
    <location>
        <begin position="133"/>
        <end position="154"/>
    </location>
</feature>
<dbReference type="InterPro" id="IPR052337">
    <property type="entry name" value="SAT4-like"/>
</dbReference>
<dbReference type="Pfam" id="PF20684">
    <property type="entry name" value="Fung_rhodopsin"/>
    <property type="match status" value="1"/>
</dbReference>
<gene>
    <name evidence="8" type="ORF">HO173_011066</name>
</gene>
<dbReference type="GO" id="GO:0016020">
    <property type="term" value="C:membrane"/>
    <property type="evidence" value="ECO:0007669"/>
    <property type="project" value="UniProtKB-SubCell"/>
</dbReference>
<dbReference type="PANTHER" id="PTHR33048:SF47">
    <property type="entry name" value="INTEGRAL MEMBRANE PROTEIN-RELATED"/>
    <property type="match status" value="1"/>
</dbReference>